<accession>A0A8B9GU41</accession>
<protein>
    <recommendedName>
        <fullName evidence="5">ethanolamine kinase</fullName>
        <ecNumber evidence="5">2.7.1.82</ecNumber>
    </recommendedName>
</protein>
<dbReference type="GO" id="GO:0004305">
    <property type="term" value="F:ethanolamine kinase activity"/>
    <property type="evidence" value="ECO:0007669"/>
    <property type="project" value="UniProtKB-EC"/>
</dbReference>
<keyword evidence="1" id="KW-0594">Phospholipid biosynthesis</keyword>
<keyword evidence="1" id="KW-0444">Lipid biosynthesis</keyword>
<dbReference type="Ensembl" id="ENSAMXT00005003377.1">
    <property type="protein sequence ID" value="ENSAMXP00005002971.1"/>
    <property type="gene ID" value="ENSAMXG00005001834.1"/>
</dbReference>
<reference evidence="6" key="1">
    <citation type="submission" date="2025-08" db="UniProtKB">
        <authorList>
            <consortium name="Ensembl"/>
        </authorList>
    </citation>
    <scope>IDENTIFICATION</scope>
</reference>
<dbReference type="InterPro" id="IPR011009">
    <property type="entry name" value="Kinase-like_dom_sf"/>
</dbReference>
<dbReference type="PANTHER" id="PTHR22603:SF68">
    <property type="entry name" value="ETHANOLAMINE KINASE 1"/>
    <property type="match status" value="1"/>
</dbReference>
<dbReference type="GO" id="GO:0006646">
    <property type="term" value="P:phosphatidylethanolamine biosynthetic process"/>
    <property type="evidence" value="ECO:0007669"/>
    <property type="project" value="TreeGrafter"/>
</dbReference>
<evidence type="ECO:0000256" key="4">
    <source>
        <dbReference type="ARBA" id="ARBA00038211"/>
    </source>
</evidence>
<dbReference type="PANTHER" id="PTHR22603">
    <property type="entry name" value="CHOLINE/ETHANOALAMINE KINASE"/>
    <property type="match status" value="1"/>
</dbReference>
<sequence length="136" mass="15936">YLHPFSYRICHYMGFFLHKYICNHYFSTCRFRLYLGYKGITNQLLGCYVGSVGEAGVVLVRVYGKMTELFVDRKREMEMFRLLHAHGCGPRLYCSFQNGICYEFLKGTVLDDPLLTQPAYLFRLLLVRTVSSLLFD</sequence>
<dbReference type="Gene3D" id="3.90.1200.10">
    <property type="match status" value="1"/>
</dbReference>
<comment type="similarity">
    <text evidence="4">Belongs to the choline/ethanolamine kinase family.</text>
</comment>
<dbReference type="Gene3D" id="3.30.200.20">
    <property type="entry name" value="Phosphorylase Kinase, domain 1"/>
    <property type="match status" value="1"/>
</dbReference>
<keyword evidence="2" id="KW-1208">Phospholipid metabolism</keyword>
<name>A0A8B9GU41_ASTMX</name>
<evidence type="ECO:0000313" key="7">
    <source>
        <dbReference type="Proteomes" id="UP000694621"/>
    </source>
</evidence>
<dbReference type="EC" id="2.7.1.82" evidence="5"/>
<evidence type="ECO:0000256" key="3">
    <source>
        <dbReference type="ARBA" id="ARBA00037883"/>
    </source>
</evidence>
<dbReference type="SUPFAM" id="SSF56112">
    <property type="entry name" value="Protein kinase-like (PK-like)"/>
    <property type="match status" value="1"/>
</dbReference>
<evidence type="ECO:0000256" key="1">
    <source>
        <dbReference type="ARBA" id="ARBA00023209"/>
    </source>
</evidence>
<comment type="pathway">
    <text evidence="3">Phospholipid metabolism; phosphatidylethanolamine biosynthesis; phosphatidylethanolamine from ethanolamine: step 1/3.</text>
</comment>
<dbReference type="AlphaFoldDB" id="A0A8B9GU41"/>
<evidence type="ECO:0000256" key="5">
    <source>
        <dbReference type="ARBA" id="ARBA00038874"/>
    </source>
</evidence>
<keyword evidence="1" id="KW-0443">Lipid metabolism</keyword>
<evidence type="ECO:0000256" key="2">
    <source>
        <dbReference type="ARBA" id="ARBA00023264"/>
    </source>
</evidence>
<evidence type="ECO:0000313" key="6">
    <source>
        <dbReference type="Ensembl" id="ENSAMXP00005002971.1"/>
    </source>
</evidence>
<organism evidence="6 7">
    <name type="scientific">Astyanax mexicanus</name>
    <name type="common">Blind cave fish</name>
    <name type="synonym">Astyanax fasciatus mexicanus</name>
    <dbReference type="NCBI Taxonomy" id="7994"/>
    <lineage>
        <taxon>Eukaryota</taxon>
        <taxon>Metazoa</taxon>
        <taxon>Chordata</taxon>
        <taxon>Craniata</taxon>
        <taxon>Vertebrata</taxon>
        <taxon>Euteleostomi</taxon>
        <taxon>Actinopterygii</taxon>
        <taxon>Neopterygii</taxon>
        <taxon>Teleostei</taxon>
        <taxon>Ostariophysi</taxon>
        <taxon>Characiformes</taxon>
        <taxon>Characoidei</taxon>
        <taxon>Acestrorhamphidae</taxon>
        <taxon>Acestrorhamphinae</taxon>
        <taxon>Astyanax</taxon>
    </lineage>
</organism>
<dbReference type="GO" id="GO:0005737">
    <property type="term" value="C:cytoplasm"/>
    <property type="evidence" value="ECO:0007669"/>
    <property type="project" value="TreeGrafter"/>
</dbReference>
<proteinExistence type="inferred from homology"/>
<dbReference type="Proteomes" id="UP000694621">
    <property type="component" value="Unplaced"/>
</dbReference>
<dbReference type="Pfam" id="PF01633">
    <property type="entry name" value="Choline_kinase"/>
    <property type="match status" value="1"/>
</dbReference>